<feature type="chain" id="PRO_5043100895" description="Dolichyl-diphosphooligosaccharide--protein glycosyltransferase subunit 1" evidence="11">
    <location>
        <begin position="20"/>
        <end position="597"/>
    </location>
</feature>
<dbReference type="Pfam" id="PF04597">
    <property type="entry name" value="Ribophorin_I"/>
    <property type="match status" value="1"/>
</dbReference>
<keyword evidence="9 11" id="KW-1133">Transmembrane helix</keyword>
<proteinExistence type="inferred from homology"/>
<keyword evidence="14" id="KW-1185">Reference proteome</keyword>
<dbReference type="EMBL" id="JAFNEN010000157">
    <property type="protein sequence ID" value="KAG8191563.1"/>
    <property type="molecule type" value="Genomic_DNA"/>
</dbReference>
<evidence type="ECO:0000256" key="1">
    <source>
        <dbReference type="ARBA" id="ARBA00002791"/>
    </source>
</evidence>
<sequence length="597" mass="68205">MYPKFILLCLFCFYSSAYANIVNVKVDRNIDIATQLVKLTVKLTLENTGKSPVSSFLYALEPDTKSNLAYFGASQTQDEGKISLKTEEVPYKQNSEQKDKDNYKIHFKTPLAAGKSTIVRVDITYTHALVPYPSSITQSEKQLVLYHGNHYFYTPYATKAQTTVVTLPSTSVESFTKLKPVVQSENVITYGPYENISPFTLNKLTIHCENNSPFLSVTNLHRAIEVSHWGVISVEEEVDVAHTGSLLKGAFSRYEFQRDQSGIASIKSFKTVLPASASDVYYRDEIGNISTSHLRELEDSTEVELRPRFPLFGGWKTHYVLGYYVPTYEYLYNSGDQYVLKMRFVDHIFDDSIIDHATVRVILPEGSKNIKLKTPYSVKRLSDESHYTYLDTIGRPVIVLQKANLVEQHIQDFEIHYDYQKLLMLQEPLLVVAALYLLFIVVIIYVRLDFTISQDPNKESKLRVSGYIETIHNYCDNRTTIYAKFDEALNKFKHNKDLSTYQTIVKKLNVEHKNESQAVADLLAKLKQEGSVDVAEKVAELQRYDKAFKELLQQQTLLVERLVANKIGKQQYLDADAVIGKKKEDIIEKVNGVLYSL</sequence>
<evidence type="ECO:0000256" key="8">
    <source>
        <dbReference type="ARBA" id="ARBA00022824"/>
    </source>
</evidence>
<keyword evidence="10 11" id="KW-0472">Membrane</keyword>
<evidence type="ECO:0000256" key="12">
    <source>
        <dbReference type="SAM" id="Coils"/>
    </source>
</evidence>
<feature type="coiled-coil region" evidence="12">
    <location>
        <begin position="505"/>
        <end position="554"/>
    </location>
</feature>
<comment type="subcellular location">
    <subcellularLocation>
        <location evidence="2 11">Endoplasmic reticulum membrane</location>
        <topology evidence="2 11">Single-pass type I membrane protein</topology>
    </subcellularLocation>
</comment>
<keyword evidence="12" id="KW-0175">Coiled coil</keyword>
<comment type="function">
    <text evidence="1 11">Subunit of the oligosaccharyl transferase (OST) complex that catalyzes the initial transfer of a defined glycan (Glc(3)Man(9)GlcNAc(2) in eukaryotes) from the lipid carrier dolichol-pyrophosphate to an asparagine residue within an Asn-X-Ser/Thr consensus motif in nascent polypeptide chains, the first step in protein N-glycosylation. N-glycosylation occurs cotranslationally and the complex associates with the Sec61 complex at the channel-forming translocon complex that mediates protein translocation across the endoplasmic reticulum (ER). All subunits are required for a maximal enzyme activity.</text>
</comment>
<accession>A0AAV6V6S5</accession>
<evidence type="ECO:0000256" key="5">
    <source>
        <dbReference type="ARBA" id="ARBA00017611"/>
    </source>
</evidence>
<keyword evidence="6 11" id="KW-0812">Transmembrane</keyword>
<dbReference type="Pfam" id="PF14966">
    <property type="entry name" value="DNA_repr_REX1B"/>
    <property type="match status" value="1"/>
</dbReference>
<comment type="caution">
    <text evidence="13">The sequence shown here is derived from an EMBL/GenBank/DDBJ whole genome shotgun (WGS) entry which is preliminary data.</text>
</comment>
<dbReference type="Proteomes" id="UP000827092">
    <property type="component" value="Unassembled WGS sequence"/>
</dbReference>
<protein>
    <recommendedName>
        <fullName evidence="5 11">Dolichyl-diphosphooligosaccharide--protein glycosyltransferase subunit 1</fullName>
    </recommendedName>
</protein>
<dbReference type="GO" id="GO:0008250">
    <property type="term" value="C:oligosaccharyltransferase complex"/>
    <property type="evidence" value="ECO:0007669"/>
    <property type="project" value="UniProtKB-UniRule"/>
</dbReference>
<feature type="transmembrane region" description="Helical" evidence="11">
    <location>
        <begin position="429"/>
        <end position="448"/>
    </location>
</feature>
<evidence type="ECO:0000256" key="2">
    <source>
        <dbReference type="ARBA" id="ARBA00004115"/>
    </source>
</evidence>
<organism evidence="13 14">
    <name type="scientific">Oedothorax gibbosus</name>
    <dbReference type="NCBI Taxonomy" id="931172"/>
    <lineage>
        <taxon>Eukaryota</taxon>
        <taxon>Metazoa</taxon>
        <taxon>Ecdysozoa</taxon>
        <taxon>Arthropoda</taxon>
        <taxon>Chelicerata</taxon>
        <taxon>Arachnida</taxon>
        <taxon>Araneae</taxon>
        <taxon>Araneomorphae</taxon>
        <taxon>Entelegynae</taxon>
        <taxon>Araneoidea</taxon>
        <taxon>Linyphiidae</taxon>
        <taxon>Erigoninae</taxon>
        <taxon>Oedothorax</taxon>
    </lineage>
</organism>
<comment type="pathway">
    <text evidence="3 11">Protein modification; protein glycosylation.</text>
</comment>
<dbReference type="InterPro" id="IPR007676">
    <property type="entry name" value="Ribophorin_I"/>
</dbReference>
<dbReference type="AlphaFoldDB" id="A0AAV6V6S5"/>
<reference evidence="13 14" key="1">
    <citation type="journal article" date="2022" name="Nat. Ecol. Evol.">
        <title>A masculinizing supergene underlies an exaggerated male reproductive morph in a spider.</title>
        <authorList>
            <person name="Hendrickx F."/>
            <person name="De Corte Z."/>
            <person name="Sonet G."/>
            <person name="Van Belleghem S.M."/>
            <person name="Kostlbacher S."/>
            <person name="Vangestel C."/>
        </authorList>
    </citation>
    <scope>NUCLEOTIDE SEQUENCE [LARGE SCALE GENOMIC DNA]</scope>
    <source>
        <strain evidence="13">W744_W776</strain>
    </source>
</reference>
<evidence type="ECO:0000256" key="7">
    <source>
        <dbReference type="ARBA" id="ARBA00022729"/>
    </source>
</evidence>
<evidence type="ECO:0000256" key="6">
    <source>
        <dbReference type="ARBA" id="ARBA00022692"/>
    </source>
</evidence>
<feature type="signal peptide" evidence="11">
    <location>
        <begin position="1"/>
        <end position="19"/>
    </location>
</feature>
<gene>
    <name evidence="13" type="ORF">JTE90_021168</name>
</gene>
<keyword evidence="8 11" id="KW-0256">Endoplasmic reticulum</keyword>
<comment type="subunit">
    <text evidence="11">Component of the oligosaccharyltransferase (OST) complex.</text>
</comment>
<evidence type="ECO:0000256" key="3">
    <source>
        <dbReference type="ARBA" id="ARBA00004922"/>
    </source>
</evidence>
<comment type="similarity">
    <text evidence="4 11">Belongs to the OST1 family.</text>
</comment>
<evidence type="ECO:0000256" key="11">
    <source>
        <dbReference type="RuleBase" id="RU361143"/>
    </source>
</evidence>
<dbReference type="InterPro" id="IPR039491">
    <property type="entry name" value="REX1-B"/>
</dbReference>
<dbReference type="PANTHER" id="PTHR21049">
    <property type="entry name" value="RIBOPHORIN I"/>
    <property type="match status" value="1"/>
</dbReference>
<dbReference type="PANTHER" id="PTHR21049:SF0">
    <property type="entry name" value="DOLICHYL-DIPHOSPHOOLIGOSACCHARIDE--PROTEIN GLYCOSYLTRANSFERASE SUBUNIT 1"/>
    <property type="match status" value="1"/>
</dbReference>
<evidence type="ECO:0000313" key="14">
    <source>
        <dbReference type="Proteomes" id="UP000827092"/>
    </source>
</evidence>
<evidence type="ECO:0000256" key="10">
    <source>
        <dbReference type="ARBA" id="ARBA00023136"/>
    </source>
</evidence>
<dbReference type="GO" id="GO:0018279">
    <property type="term" value="P:protein N-linked glycosylation via asparagine"/>
    <property type="evidence" value="ECO:0007669"/>
    <property type="project" value="TreeGrafter"/>
</dbReference>
<name>A0AAV6V6S5_9ARAC</name>
<evidence type="ECO:0000256" key="9">
    <source>
        <dbReference type="ARBA" id="ARBA00022989"/>
    </source>
</evidence>
<evidence type="ECO:0000313" key="13">
    <source>
        <dbReference type="EMBL" id="KAG8191563.1"/>
    </source>
</evidence>
<evidence type="ECO:0000256" key="4">
    <source>
        <dbReference type="ARBA" id="ARBA00008905"/>
    </source>
</evidence>
<keyword evidence="7 11" id="KW-0732">Signal</keyword>